<keyword evidence="2" id="KW-0812">Transmembrane</keyword>
<keyword evidence="2" id="KW-0378">Hydrolase</keyword>
<keyword evidence="3" id="KW-1185">Reference proteome</keyword>
<dbReference type="InterPro" id="IPR033116">
    <property type="entry name" value="TRYPSIN_SER"/>
</dbReference>
<feature type="domain" description="Peptidase S1" evidence="1">
    <location>
        <begin position="3"/>
        <end position="31"/>
    </location>
</feature>
<evidence type="ECO:0000259" key="1">
    <source>
        <dbReference type="Pfam" id="PF00089"/>
    </source>
</evidence>
<dbReference type="InterPro" id="IPR043504">
    <property type="entry name" value="Peptidase_S1_PA_chymotrypsin"/>
</dbReference>
<dbReference type="GO" id="GO:0004252">
    <property type="term" value="F:serine-type endopeptidase activity"/>
    <property type="evidence" value="ECO:0007669"/>
    <property type="project" value="InterPro"/>
</dbReference>
<evidence type="ECO:0000313" key="2">
    <source>
        <dbReference type="EMBL" id="TWW80120.1"/>
    </source>
</evidence>
<keyword evidence="2" id="KW-0645">Protease</keyword>
<name>A0A5C6PPD7_9TELE</name>
<dbReference type="PROSITE" id="PS00135">
    <property type="entry name" value="TRYPSIN_SER"/>
    <property type="match status" value="1"/>
</dbReference>
<dbReference type="AlphaFoldDB" id="A0A5C6PPD7"/>
<gene>
    <name evidence="2" type="ORF">D4764_10G0011500</name>
</gene>
<accession>A0A5C6PPD7</accession>
<comment type="caution">
    <text evidence="2">The sequence shown here is derived from an EMBL/GenBank/DDBJ whole genome shotgun (WGS) entry which is preliminary data.</text>
</comment>
<dbReference type="EMBL" id="RHFK02000002">
    <property type="protein sequence ID" value="TWW80120.1"/>
    <property type="molecule type" value="Genomic_DNA"/>
</dbReference>
<dbReference type="SUPFAM" id="SSF50494">
    <property type="entry name" value="Trypsin-like serine proteases"/>
    <property type="match status" value="1"/>
</dbReference>
<protein>
    <submittedName>
        <fullName evidence="2">Transmembrane protease serine 9</fullName>
    </submittedName>
</protein>
<dbReference type="InterPro" id="IPR009003">
    <property type="entry name" value="Peptidase_S1_PA"/>
</dbReference>
<keyword evidence="2" id="KW-0472">Membrane</keyword>
<reference evidence="2 3" key="1">
    <citation type="submission" date="2019-04" db="EMBL/GenBank/DDBJ databases">
        <title>Chromosome genome assembly for Takifugu flavidus.</title>
        <authorList>
            <person name="Xiao S."/>
        </authorList>
    </citation>
    <scope>NUCLEOTIDE SEQUENCE [LARGE SCALE GENOMIC DNA]</scope>
    <source>
        <strain evidence="2">HTHZ2018</strain>
        <tissue evidence="2">Muscle</tissue>
    </source>
</reference>
<dbReference type="Gene3D" id="2.40.10.10">
    <property type="entry name" value="Trypsin-like serine proteases"/>
    <property type="match status" value="1"/>
</dbReference>
<dbReference type="InterPro" id="IPR001254">
    <property type="entry name" value="Trypsin_dom"/>
</dbReference>
<organism evidence="2 3">
    <name type="scientific">Takifugu flavidus</name>
    <name type="common">sansaifugu</name>
    <dbReference type="NCBI Taxonomy" id="433684"/>
    <lineage>
        <taxon>Eukaryota</taxon>
        <taxon>Metazoa</taxon>
        <taxon>Chordata</taxon>
        <taxon>Craniata</taxon>
        <taxon>Vertebrata</taxon>
        <taxon>Euteleostomi</taxon>
        <taxon>Actinopterygii</taxon>
        <taxon>Neopterygii</taxon>
        <taxon>Teleostei</taxon>
        <taxon>Neoteleostei</taxon>
        <taxon>Acanthomorphata</taxon>
        <taxon>Eupercaria</taxon>
        <taxon>Tetraodontiformes</taxon>
        <taxon>Tetradontoidea</taxon>
        <taxon>Tetraodontidae</taxon>
        <taxon>Takifugu</taxon>
    </lineage>
</organism>
<dbReference type="GO" id="GO:0006508">
    <property type="term" value="P:proteolysis"/>
    <property type="evidence" value="ECO:0007669"/>
    <property type="project" value="UniProtKB-KW"/>
</dbReference>
<dbReference type="Proteomes" id="UP000324091">
    <property type="component" value="Chromosome 10"/>
</dbReference>
<dbReference type="Pfam" id="PF00089">
    <property type="entry name" value="Trypsin"/>
    <property type="match status" value="1"/>
</dbReference>
<evidence type="ECO:0000313" key="3">
    <source>
        <dbReference type="Proteomes" id="UP000324091"/>
    </source>
</evidence>
<sequence length="69" mass="7395">MSGGVDSCQGDSGGPLVCETASGDWRLAGVVRDYCIESGAEVHKQDGQPIRAGWTFESLKLLLGQRRGW</sequence>
<proteinExistence type="predicted"/>